<evidence type="ECO:0000313" key="3">
    <source>
        <dbReference type="Proteomes" id="UP001472677"/>
    </source>
</evidence>
<dbReference type="PANTHER" id="PTHR47723">
    <property type="entry name" value="OS05G0353850 PROTEIN"/>
    <property type="match status" value="1"/>
</dbReference>
<dbReference type="Proteomes" id="UP001472677">
    <property type="component" value="Unassembled WGS sequence"/>
</dbReference>
<feature type="domain" description="RNase H type-1" evidence="1">
    <location>
        <begin position="100"/>
        <end position="149"/>
    </location>
</feature>
<evidence type="ECO:0000259" key="1">
    <source>
        <dbReference type="Pfam" id="PF13456"/>
    </source>
</evidence>
<dbReference type="InterPro" id="IPR012337">
    <property type="entry name" value="RNaseH-like_sf"/>
</dbReference>
<name>A0ABR2E8Z5_9ROSI</name>
<dbReference type="CDD" id="cd06222">
    <property type="entry name" value="RNase_H_like"/>
    <property type="match status" value="1"/>
</dbReference>
<evidence type="ECO:0000313" key="2">
    <source>
        <dbReference type="EMBL" id="KAK8555230.1"/>
    </source>
</evidence>
<protein>
    <recommendedName>
        <fullName evidence="1">RNase H type-1 domain-containing protein</fullName>
    </recommendedName>
</protein>
<gene>
    <name evidence="2" type="ORF">V6N12_009378</name>
</gene>
<dbReference type="EMBL" id="JBBPBM010000018">
    <property type="protein sequence ID" value="KAK8555230.1"/>
    <property type="molecule type" value="Genomic_DNA"/>
</dbReference>
<dbReference type="SUPFAM" id="SSF53098">
    <property type="entry name" value="Ribonuclease H-like"/>
    <property type="match status" value="1"/>
</dbReference>
<dbReference type="InterPro" id="IPR053151">
    <property type="entry name" value="RNase_H-like"/>
</dbReference>
<accession>A0ABR2E8Z5</accession>
<proteinExistence type="predicted"/>
<comment type="caution">
    <text evidence="2">The sequence shown here is derived from an EMBL/GenBank/DDBJ whole genome shotgun (WGS) entry which is preliminary data.</text>
</comment>
<dbReference type="InterPro" id="IPR044730">
    <property type="entry name" value="RNase_H-like_dom_plant"/>
</dbReference>
<organism evidence="2 3">
    <name type="scientific">Hibiscus sabdariffa</name>
    <name type="common">roselle</name>
    <dbReference type="NCBI Taxonomy" id="183260"/>
    <lineage>
        <taxon>Eukaryota</taxon>
        <taxon>Viridiplantae</taxon>
        <taxon>Streptophyta</taxon>
        <taxon>Embryophyta</taxon>
        <taxon>Tracheophyta</taxon>
        <taxon>Spermatophyta</taxon>
        <taxon>Magnoliopsida</taxon>
        <taxon>eudicotyledons</taxon>
        <taxon>Gunneridae</taxon>
        <taxon>Pentapetalae</taxon>
        <taxon>rosids</taxon>
        <taxon>malvids</taxon>
        <taxon>Malvales</taxon>
        <taxon>Malvaceae</taxon>
        <taxon>Malvoideae</taxon>
        <taxon>Hibiscus</taxon>
    </lineage>
</organism>
<dbReference type="PANTHER" id="PTHR47723:SF13">
    <property type="entry name" value="PUTATIVE-RELATED"/>
    <property type="match status" value="1"/>
</dbReference>
<reference evidence="2 3" key="1">
    <citation type="journal article" date="2024" name="G3 (Bethesda)">
        <title>Genome assembly of Hibiscus sabdariffa L. provides insights into metabolisms of medicinal natural products.</title>
        <authorList>
            <person name="Kim T."/>
        </authorList>
    </citation>
    <scope>NUCLEOTIDE SEQUENCE [LARGE SCALE GENOMIC DNA]</scope>
    <source>
        <strain evidence="2">TK-2024</strain>
        <tissue evidence="2">Old leaves</tissue>
    </source>
</reference>
<dbReference type="InterPro" id="IPR002156">
    <property type="entry name" value="RNaseH_domain"/>
</dbReference>
<dbReference type="Pfam" id="PF13456">
    <property type="entry name" value="RVT_3"/>
    <property type="match status" value="1"/>
</dbReference>
<sequence length="150" mass="17107">MGFKQWLFINLLNNDGFGCDRTHWDVLFGYLLWDLWRKRNEWVFGEHNHCGNSVLQRSLRILHEATAGRSLLGAIRPLSCTSANVLGRWVKPPQGWCKLNTDGAVNRSPGMVSSGGVVRNEEGNWLIDFDRRLGVCSVLEVELWGLFEGY</sequence>
<keyword evidence="3" id="KW-1185">Reference proteome</keyword>